<keyword evidence="2" id="KW-1185">Reference proteome</keyword>
<dbReference type="InterPro" id="IPR010281">
    <property type="entry name" value="DUF885"/>
</dbReference>
<sequence length="538" mass="59399">MSVVRTIADELHETLAQRTPTAAALRGTPGDGDRLPDFSEDADAEFDLALAALGRKARAVDPQGLTTTDRITRDVVLQQVGAERDRVACRWVEFTVSDVVTTPVPDLLLTLATLPVDTRRRRAEHLRRIRQLPEFFRTLSERHRAGIAAGRTPVARLVKAAIAHLDNQLANIDDLCHGQGREIATTAILTYRDMLLGEVLPHGRDDDHAGVCRLPDGEAAYETAVRAHTTTALSAQRLHRVGLDVLAGLSEEFAELGWRVFRTGHLPDVFARLRDDPALRWHDGAEMLAAAREAVRRAEAAAPRWFHRVPTRPCEVAAYPKSGSPTTPPAYRTGSLDGSRPGTYYLNTKRPGEQMRYKAEVTAFHEGVPGHHLEVSLRQERADLPVLRRTATFDAFADGWALYAERLADEMGLYSDDLSRLGMLALDCLRAARLVVDTGLHANGWTRRGAVAFLRDHTPLGHAAIEAEVDRYLSDPGQALAYLVGRLEIQRLRASAERALGSRFDPRDFHDVVLSEGRVPLGSLSELVTAWTSRLNVG</sequence>
<organism evidence="1 2">
    <name type="scientific">Saccharothrix variisporea</name>
    <dbReference type="NCBI Taxonomy" id="543527"/>
    <lineage>
        <taxon>Bacteria</taxon>
        <taxon>Bacillati</taxon>
        <taxon>Actinomycetota</taxon>
        <taxon>Actinomycetes</taxon>
        <taxon>Pseudonocardiales</taxon>
        <taxon>Pseudonocardiaceae</taxon>
        <taxon>Saccharothrix</taxon>
    </lineage>
</organism>
<dbReference type="RefSeq" id="WP_121218831.1">
    <property type="nucleotide sequence ID" value="NZ_JBIUBA010000047.1"/>
</dbReference>
<accession>A0A495X3K6</accession>
<dbReference type="Proteomes" id="UP000272729">
    <property type="component" value="Unassembled WGS sequence"/>
</dbReference>
<evidence type="ECO:0000313" key="2">
    <source>
        <dbReference type="Proteomes" id="UP000272729"/>
    </source>
</evidence>
<dbReference type="AlphaFoldDB" id="A0A495X3K6"/>
<protein>
    <submittedName>
        <fullName evidence="1">Uncharacterized protein (DUF885 family)</fullName>
    </submittedName>
</protein>
<dbReference type="EMBL" id="RBXR01000001">
    <property type="protein sequence ID" value="RKT68089.1"/>
    <property type="molecule type" value="Genomic_DNA"/>
</dbReference>
<dbReference type="PANTHER" id="PTHR33361:SF2">
    <property type="entry name" value="DUF885 DOMAIN-CONTAINING PROTEIN"/>
    <property type="match status" value="1"/>
</dbReference>
<gene>
    <name evidence="1" type="ORF">DFJ66_1270</name>
</gene>
<dbReference type="OrthoDB" id="9760040at2"/>
<evidence type="ECO:0000313" key="1">
    <source>
        <dbReference type="EMBL" id="RKT68089.1"/>
    </source>
</evidence>
<name>A0A495X3K6_9PSEU</name>
<dbReference type="Pfam" id="PF05960">
    <property type="entry name" value="DUF885"/>
    <property type="match status" value="1"/>
</dbReference>
<reference evidence="1 2" key="1">
    <citation type="submission" date="2018-10" db="EMBL/GenBank/DDBJ databases">
        <title>Sequencing the genomes of 1000 actinobacteria strains.</title>
        <authorList>
            <person name="Klenk H.-P."/>
        </authorList>
    </citation>
    <scope>NUCLEOTIDE SEQUENCE [LARGE SCALE GENOMIC DNA]</scope>
    <source>
        <strain evidence="1 2">DSM 43911</strain>
    </source>
</reference>
<proteinExistence type="predicted"/>
<dbReference type="PANTHER" id="PTHR33361">
    <property type="entry name" value="GLR0591 PROTEIN"/>
    <property type="match status" value="1"/>
</dbReference>
<comment type="caution">
    <text evidence="1">The sequence shown here is derived from an EMBL/GenBank/DDBJ whole genome shotgun (WGS) entry which is preliminary data.</text>
</comment>